<evidence type="ECO:0000313" key="1">
    <source>
        <dbReference type="EMBL" id="RQN02707.1"/>
    </source>
</evidence>
<evidence type="ECO:0000313" key="2">
    <source>
        <dbReference type="Proteomes" id="UP000275225"/>
    </source>
</evidence>
<dbReference type="EMBL" id="RQJX01000018">
    <property type="protein sequence ID" value="RQN02707.1"/>
    <property type="molecule type" value="Genomic_DNA"/>
</dbReference>
<name>A0A3N6Z700_9ACTN</name>
<keyword evidence="2" id="KW-1185">Reference proteome</keyword>
<dbReference type="OrthoDB" id="9808666at2"/>
<proteinExistence type="predicted"/>
<dbReference type="AlphaFoldDB" id="A0A3N6Z700"/>
<organism evidence="1 2">
    <name type="scientific">Aeromicrobium camelliae</name>
    <dbReference type="NCBI Taxonomy" id="1538144"/>
    <lineage>
        <taxon>Bacteria</taxon>
        <taxon>Bacillati</taxon>
        <taxon>Actinomycetota</taxon>
        <taxon>Actinomycetes</taxon>
        <taxon>Propionibacteriales</taxon>
        <taxon>Nocardioidaceae</taxon>
        <taxon>Aeromicrobium</taxon>
    </lineage>
</organism>
<protein>
    <submittedName>
        <fullName evidence="1">DUF1905 domain-containing protein</fullName>
    </submittedName>
</protein>
<dbReference type="InterPro" id="IPR037079">
    <property type="entry name" value="AF2212/PG0164-like_sf"/>
</dbReference>
<dbReference type="Pfam" id="PF08922">
    <property type="entry name" value="DUF1905"/>
    <property type="match status" value="1"/>
</dbReference>
<dbReference type="Proteomes" id="UP000275225">
    <property type="component" value="Unassembled WGS sequence"/>
</dbReference>
<comment type="caution">
    <text evidence="1">The sequence shown here is derived from an EMBL/GenBank/DDBJ whole genome shotgun (WGS) entry which is preliminary data.</text>
</comment>
<accession>A0A3N6Z700</accession>
<dbReference type="SUPFAM" id="SSF141694">
    <property type="entry name" value="AF2212/PG0164-like"/>
    <property type="match status" value="1"/>
</dbReference>
<gene>
    <name evidence="1" type="ORF">EHW97_12535</name>
</gene>
<dbReference type="InterPro" id="IPR015018">
    <property type="entry name" value="DUF1905"/>
</dbReference>
<dbReference type="RefSeq" id="WP_124237513.1">
    <property type="nucleotide sequence ID" value="NZ_JBHUFI010000002.1"/>
</dbReference>
<sequence>MYTFEARVERFEGSAAWHFVMLPEDITDEIEDAAPLRGGFGSVKVRMRCGSSVWETSIFPDTKRGSFLLPMKKAILRAEAVGYGDLVQLELEIR</sequence>
<dbReference type="Gene3D" id="2.40.30.100">
    <property type="entry name" value="AF2212/PG0164-like"/>
    <property type="match status" value="1"/>
</dbReference>
<reference evidence="1 2" key="1">
    <citation type="submission" date="2018-11" db="EMBL/GenBank/DDBJ databases">
        <authorList>
            <person name="Li F."/>
        </authorList>
    </citation>
    <scope>NUCLEOTIDE SEQUENCE [LARGE SCALE GENOMIC DNA]</scope>
    <source>
        <strain evidence="1 2">YS17T</strain>
    </source>
</reference>